<dbReference type="InterPro" id="IPR017946">
    <property type="entry name" value="PLC-like_Pdiesterase_TIM-brl"/>
</dbReference>
<dbReference type="Gene3D" id="3.20.20.190">
    <property type="entry name" value="Phosphatidylinositol (PI) phosphodiesterase"/>
    <property type="match status" value="1"/>
</dbReference>
<comment type="caution">
    <text evidence="3">The sequence shown here is derived from an EMBL/GenBank/DDBJ whole genome shotgun (WGS) entry which is preliminary data.</text>
</comment>
<evidence type="ECO:0000313" key="4">
    <source>
        <dbReference type="Proteomes" id="UP000275385"/>
    </source>
</evidence>
<dbReference type="Proteomes" id="UP000275385">
    <property type="component" value="Unassembled WGS sequence"/>
</dbReference>
<reference evidence="3 4" key="1">
    <citation type="submission" date="2018-08" db="EMBL/GenBank/DDBJ databases">
        <title>Draft genome of the lignicolous fungus Coniochaeta pulveracea.</title>
        <authorList>
            <person name="Borstlap C.J."/>
            <person name="De Witt R.N."/>
            <person name="Botha A."/>
            <person name="Volschenk H."/>
        </authorList>
    </citation>
    <scope>NUCLEOTIDE SEQUENCE [LARGE SCALE GENOMIC DNA]</scope>
    <source>
        <strain evidence="3 4">CAB683</strain>
    </source>
</reference>
<dbReference type="InterPro" id="IPR000909">
    <property type="entry name" value="PLipase_C_PInositol-sp_X_dom"/>
</dbReference>
<feature type="chain" id="PRO_5019029157" description="Phosphatidylinositol-specific phospholipase C X domain-containing protein" evidence="1">
    <location>
        <begin position="24"/>
        <end position="373"/>
    </location>
</feature>
<evidence type="ECO:0000259" key="2">
    <source>
        <dbReference type="SMART" id="SM00148"/>
    </source>
</evidence>
<evidence type="ECO:0000256" key="1">
    <source>
        <dbReference type="SAM" id="SignalP"/>
    </source>
</evidence>
<name>A0A420YJW4_9PEZI</name>
<evidence type="ECO:0000313" key="3">
    <source>
        <dbReference type="EMBL" id="RKU48167.1"/>
    </source>
</evidence>
<dbReference type="GO" id="GO:0006629">
    <property type="term" value="P:lipid metabolic process"/>
    <property type="evidence" value="ECO:0007669"/>
    <property type="project" value="InterPro"/>
</dbReference>
<proteinExistence type="predicted"/>
<gene>
    <name evidence="3" type="ORF">DL546_009408</name>
</gene>
<dbReference type="SMART" id="SM00148">
    <property type="entry name" value="PLCXc"/>
    <property type="match status" value="1"/>
</dbReference>
<dbReference type="EMBL" id="QVQW01000006">
    <property type="protein sequence ID" value="RKU48167.1"/>
    <property type="molecule type" value="Genomic_DNA"/>
</dbReference>
<protein>
    <recommendedName>
        <fullName evidence="2">Phosphatidylinositol-specific phospholipase C X domain-containing protein</fullName>
    </recommendedName>
</protein>
<feature type="domain" description="Phosphatidylinositol-specific phospholipase C X" evidence="2">
    <location>
        <begin position="59"/>
        <end position="214"/>
    </location>
</feature>
<dbReference type="PROSITE" id="PS50007">
    <property type="entry name" value="PIPLC_X_DOMAIN"/>
    <property type="match status" value="1"/>
</dbReference>
<dbReference type="OrthoDB" id="1046782at2759"/>
<dbReference type="STRING" id="177199.A0A420YJW4"/>
<feature type="signal peptide" evidence="1">
    <location>
        <begin position="1"/>
        <end position="23"/>
    </location>
</feature>
<sequence>MRVLMRIIQLLVTFTTFTTTAQCSPSAKPEQHVLESTFHPVILLTSSLHLDLSRWMGLHPDATLLTHLSIPGAHDAATWNYTGPLDPGPIRTQGKPISSSLHSGIRFFDLRYALDTTGEKLVFWHHNALLLQGTTVANVFSCFYSWLDDHPTETVLISLQYEGGTLPGASDSEKVQWLLYGVLTGPTAKKYILQTRDELGTLGDARGKVILVRRFSLDKLPPTAETSLPGIHLPSSLWPDNVRSFQLVYNEKKGLTADIEDYYEPDVPPGANLTSAISEKVKAVTDHLDEAIEAGKWRGDELFITFTSARRIDREPLVWPEAMALGDGKGTPEGGVNAQVMRYLGSRRGKRLGIVVLDFWDEPHTLARDILGL</sequence>
<dbReference type="InterPro" id="IPR051057">
    <property type="entry name" value="PI-PLC_domain"/>
</dbReference>
<organism evidence="3 4">
    <name type="scientific">Coniochaeta pulveracea</name>
    <dbReference type="NCBI Taxonomy" id="177199"/>
    <lineage>
        <taxon>Eukaryota</taxon>
        <taxon>Fungi</taxon>
        <taxon>Dikarya</taxon>
        <taxon>Ascomycota</taxon>
        <taxon>Pezizomycotina</taxon>
        <taxon>Sordariomycetes</taxon>
        <taxon>Sordariomycetidae</taxon>
        <taxon>Coniochaetales</taxon>
        <taxon>Coniochaetaceae</taxon>
        <taxon>Coniochaeta</taxon>
    </lineage>
</organism>
<dbReference type="SUPFAM" id="SSF51695">
    <property type="entry name" value="PLC-like phosphodiesterases"/>
    <property type="match status" value="1"/>
</dbReference>
<accession>A0A420YJW4</accession>
<keyword evidence="4" id="KW-1185">Reference proteome</keyword>
<dbReference type="AlphaFoldDB" id="A0A420YJW4"/>
<keyword evidence="1" id="KW-0732">Signal</keyword>
<dbReference type="GO" id="GO:0008081">
    <property type="term" value="F:phosphoric diester hydrolase activity"/>
    <property type="evidence" value="ECO:0007669"/>
    <property type="project" value="InterPro"/>
</dbReference>
<dbReference type="PANTHER" id="PTHR13593:SF116">
    <property type="entry name" value="PLC-LIKE PHOSPHODIESTERASE"/>
    <property type="match status" value="1"/>
</dbReference>
<dbReference type="PANTHER" id="PTHR13593">
    <property type="match status" value="1"/>
</dbReference>